<dbReference type="PANTHER" id="PTHR11740">
    <property type="entry name" value="CASEIN KINASE II SUBUNIT BETA"/>
    <property type="match status" value="1"/>
</dbReference>
<dbReference type="Gene3D" id="1.10.1820.10">
    <property type="entry name" value="protein kinase ck2 holoenzyme, chain C, domain 1"/>
    <property type="match status" value="1"/>
</dbReference>
<organism evidence="4 5">
    <name type="scientific">Cyanidioschyzon merolae (strain NIES-3377 / 10D)</name>
    <name type="common">Unicellular red alga</name>
    <dbReference type="NCBI Taxonomy" id="280699"/>
    <lineage>
        <taxon>Eukaryota</taxon>
        <taxon>Rhodophyta</taxon>
        <taxon>Bangiophyceae</taxon>
        <taxon>Cyanidiales</taxon>
        <taxon>Cyanidiaceae</taxon>
        <taxon>Cyanidioschyzon</taxon>
    </lineage>
</organism>
<dbReference type="Gene3D" id="2.20.25.20">
    <property type="match status" value="1"/>
</dbReference>
<keyword evidence="5" id="KW-1185">Reference proteome</keyword>
<dbReference type="GO" id="GO:0005956">
    <property type="term" value="C:protein kinase CK2 complex"/>
    <property type="evidence" value="ECO:0007669"/>
    <property type="project" value="UniProtKB-UniRule"/>
</dbReference>
<dbReference type="OMA" id="FGFSVYH"/>
<dbReference type="Gramene" id="CMM005CT">
    <property type="protein sequence ID" value="CMM005CT"/>
    <property type="gene ID" value="CMM005C"/>
</dbReference>
<dbReference type="GO" id="GO:0005737">
    <property type="term" value="C:cytoplasm"/>
    <property type="evidence" value="ECO:0007669"/>
    <property type="project" value="TreeGrafter"/>
</dbReference>
<gene>
    <name evidence="4" type="ORF">CYME_CMM005C</name>
</gene>
<sequence>MPRTPRQQWGTSSWMNDCVPDLGTRAPSGDSGGEQSFTVPDEPLSMSWHSRNGEVAMGLDATSPEAAMARQPEQRVSRGPEPGNSERADGRSATQRGDSIYSSGIDSEAEGDDTEEDLSWISWFCSLSGNEFFCEVDEEFIQDDFNLTGLSSLVSYYEYALDTILDIELPDPGIDERQREIIEMNAEFLYGLIHARYILTNRGLHDMLEKYNNVDFGRCPRVFCNGQPVLPVGQSDLPRTAVVKLFCPKCWDIYVPRSAAHSHLDGAFWGTTFPHLFLQTYPELVPERNPCRYVPRIFGFRVSEKSKQVQRNLGLIHQNPDQDNRSPAI</sequence>
<dbReference type="RefSeq" id="XP_005536942.1">
    <property type="nucleotide sequence ID" value="XM_005536885.1"/>
</dbReference>
<dbReference type="EMBL" id="AP006495">
    <property type="protein sequence ID" value="BAM80906.1"/>
    <property type="molecule type" value="Genomic_DNA"/>
</dbReference>
<evidence type="ECO:0000256" key="2">
    <source>
        <dbReference type="RuleBase" id="RU361268"/>
    </source>
</evidence>
<feature type="region of interest" description="Disordered" evidence="3">
    <location>
        <begin position="1"/>
        <end position="112"/>
    </location>
</feature>
<dbReference type="HOGENOM" id="CLU_845569_0_0_1"/>
<dbReference type="InterPro" id="IPR035991">
    <property type="entry name" value="Casein_kinase_II_beta-like"/>
</dbReference>
<dbReference type="KEGG" id="cme:CYME_CMM005C"/>
<dbReference type="SUPFAM" id="SSF57798">
    <property type="entry name" value="Casein kinase II beta subunit"/>
    <property type="match status" value="1"/>
</dbReference>
<dbReference type="GO" id="GO:0019887">
    <property type="term" value="F:protein kinase regulator activity"/>
    <property type="evidence" value="ECO:0007669"/>
    <property type="project" value="InterPro"/>
</dbReference>
<dbReference type="FunFam" id="2.20.25.20:FF:000001">
    <property type="entry name" value="Casein kinase II subunit beta"/>
    <property type="match status" value="1"/>
</dbReference>
<reference evidence="4 5" key="2">
    <citation type="journal article" date="2007" name="BMC Biol.">
        <title>A 100%-complete sequence reveals unusually simple genomic features in the hot-spring red alga Cyanidioschyzon merolae.</title>
        <authorList>
            <person name="Nozaki H."/>
            <person name="Takano H."/>
            <person name="Misumi O."/>
            <person name="Terasawa K."/>
            <person name="Matsuzaki M."/>
            <person name="Maruyama S."/>
            <person name="Nishida K."/>
            <person name="Yagisawa F."/>
            <person name="Yoshida Y."/>
            <person name="Fujiwara T."/>
            <person name="Takio S."/>
            <person name="Tamura K."/>
            <person name="Chung S.J."/>
            <person name="Nakamura S."/>
            <person name="Kuroiwa H."/>
            <person name="Tanaka K."/>
            <person name="Sato N."/>
            <person name="Kuroiwa T."/>
        </authorList>
    </citation>
    <scope>NUCLEOTIDE SEQUENCE [LARGE SCALE GENOMIC DNA]</scope>
    <source>
        <strain evidence="4 5">10D</strain>
    </source>
</reference>
<dbReference type="SMART" id="SM01085">
    <property type="entry name" value="CK_II_beta"/>
    <property type="match status" value="1"/>
</dbReference>
<dbReference type="eggNOG" id="KOG3092">
    <property type="taxonomic scope" value="Eukaryota"/>
</dbReference>
<dbReference type="STRING" id="280699.M1UT51"/>
<dbReference type="FunFam" id="1.10.1820.10:FF:000005">
    <property type="entry name" value="Casein kinase II subunit beta"/>
    <property type="match status" value="1"/>
</dbReference>
<dbReference type="InterPro" id="IPR016149">
    <property type="entry name" value="Casein_kin_II_reg-sub_N"/>
</dbReference>
<evidence type="ECO:0000313" key="5">
    <source>
        <dbReference type="Proteomes" id="UP000007014"/>
    </source>
</evidence>
<dbReference type="AlphaFoldDB" id="M1UT51"/>
<protein>
    <recommendedName>
        <fullName evidence="2">Casein kinase II subunit beta</fullName>
        <shortName evidence="2">CK II beta</shortName>
    </recommendedName>
</protein>
<comment type="subunit">
    <text evidence="2">Tetramer of two alpha and two beta subunits.</text>
</comment>
<dbReference type="InterPro" id="IPR000704">
    <property type="entry name" value="Casein_kinase_II_reg-sub"/>
</dbReference>
<reference evidence="4 5" key="1">
    <citation type="journal article" date="2004" name="Nature">
        <title>Genome sequence of the ultrasmall unicellular red alga Cyanidioschyzon merolae 10D.</title>
        <authorList>
            <person name="Matsuzaki M."/>
            <person name="Misumi O."/>
            <person name="Shin-i T."/>
            <person name="Maruyama S."/>
            <person name="Takahara M."/>
            <person name="Miyagishima S."/>
            <person name="Mori T."/>
            <person name="Nishida K."/>
            <person name="Yagisawa F."/>
            <person name="Nishida K."/>
            <person name="Yoshida Y."/>
            <person name="Nishimura Y."/>
            <person name="Nakao S."/>
            <person name="Kobayashi T."/>
            <person name="Momoyama Y."/>
            <person name="Higashiyama T."/>
            <person name="Minoda A."/>
            <person name="Sano M."/>
            <person name="Nomoto H."/>
            <person name="Oishi K."/>
            <person name="Hayashi H."/>
            <person name="Ohta F."/>
            <person name="Nishizaka S."/>
            <person name="Haga S."/>
            <person name="Miura S."/>
            <person name="Morishita T."/>
            <person name="Kabeya Y."/>
            <person name="Terasawa K."/>
            <person name="Suzuki Y."/>
            <person name="Ishii Y."/>
            <person name="Asakawa S."/>
            <person name="Takano H."/>
            <person name="Ohta N."/>
            <person name="Kuroiwa H."/>
            <person name="Tanaka K."/>
            <person name="Shimizu N."/>
            <person name="Sugano S."/>
            <person name="Sato N."/>
            <person name="Nozaki H."/>
            <person name="Ogasawara N."/>
            <person name="Kohara Y."/>
            <person name="Kuroiwa T."/>
        </authorList>
    </citation>
    <scope>NUCLEOTIDE SEQUENCE [LARGE SCALE GENOMIC DNA]</scope>
    <source>
        <strain evidence="4 5">10D</strain>
    </source>
</reference>
<feature type="compositionally biased region" description="Polar residues" evidence="3">
    <location>
        <begin position="92"/>
        <end position="105"/>
    </location>
</feature>
<dbReference type="Pfam" id="PF01214">
    <property type="entry name" value="CK_II_beta"/>
    <property type="match status" value="1"/>
</dbReference>
<dbReference type="PANTHER" id="PTHR11740:SF0">
    <property type="entry name" value="CASEIN KINASE II SUBUNIT BETA"/>
    <property type="match status" value="1"/>
</dbReference>
<dbReference type="GeneID" id="16995017"/>
<proteinExistence type="inferred from homology"/>
<evidence type="ECO:0000256" key="1">
    <source>
        <dbReference type="ARBA" id="ARBA00006941"/>
    </source>
</evidence>
<feature type="compositionally biased region" description="Basic and acidic residues" evidence="3">
    <location>
        <begin position="72"/>
        <end position="90"/>
    </location>
</feature>
<dbReference type="OrthoDB" id="3971593at2759"/>
<dbReference type="PRINTS" id="PR00472">
    <property type="entry name" value="CASNKINASEII"/>
</dbReference>
<accession>M1UT51</accession>
<name>M1UT51_CYAM1</name>
<dbReference type="PROSITE" id="PS01101">
    <property type="entry name" value="CK2_BETA"/>
    <property type="match status" value="1"/>
</dbReference>
<dbReference type="Proteomes" id="UP000007014">
    <property type="component" value="Chromosome 13"/>
</dbReference>
<feature type="compositionally biased region" description="Polar residues" evidence="3">
    <location>
        <begin position="1"/>
        <end position="15"/>
    </location>
</feature>
<evidence type="ECO:0000256" key="3">
    <source>
        <dbReference type="SAM" id="MobiDB-lite"/>
    </source>
</evidence>
<evidence type="ECO:0000313" key="4">
    <source>
        <dbReference type="EMBL" id="BAM80906.1"/>
    </source>
</evidence>
<comment type="similarity">
    <text evidence="1 2">Belongs to the casein kinase 2 subunit beta family.</text>
</comment>